<feature type="compositionally biased region" description="Basic and acidic residues" evidence="1">
    <location>
        <begin position="212"/>
        <end position="231"/>
    </location>
</feature>
<feature type="region of interest" description="Disordered" evidence="1">
    <location>
        <begin position="188"/>
        <end position="231"/>
    </location>
</feature>
<keyword evidence="2" id="KW-0812">Transmembrane</keyword>
<evidence type="ECO:0000313" key="3">
    <source>
        <dbReference type="EMBL" id="KAK3028170.1"/>
    </source>
</evidence>
<feature type="transmembrane region" description="Helical" evidence="2">
    <location>
        <begin position="12"/>
        <end position="31"/>
    </location>
</feature>
<sequence length="231" mass="26108">MDVHPTPFPVLSHAFMCDLNFLTTTVLTILFGNAKRPKRVFGTTRNPNIQKNPATERPKSKPSLEIPQKQSKPAQPTPPSKEIPVIETANKSTEESRVKPKKKKRCSKCRFDRLETSSYWLGQIKLAESVGKHFASAAFFRLAFESKAEPFRNVRIELKCYLARHGYLSAETEWKEVTRSYGLMKDESNFAEEGDSSPAKALTSDANMGIQDQEHKELQEKAAEDSETKSD</sequence>
<keyword evidence="2" id="KW-1133">Transmembrane helix</keyword>
<comment type="caution">
    <text evidence="3">The sequence shown here is derived from an EMBL/GenBank/DDBJ whole genome shotgun (WGS) entry which is preliminary data.</text>
</comment>
<feature type="region of interest" description="Disordered" evidence="1">
    <location>
        <begin position="39"/>
        <end position="102"/>
    </location>
</feature>
<keyword evidence="2" id="KW-0472">Membrane</keyword>
<protein>
    <submittedName>
        <fullName evidence="3">Uncharacterized protein</fullName>
    </submittedName>
</protein>
<dbReference type="EMBL" id="JAVXUP010000426">
    <property type="protein sequence ID" value="KAK3028170.1"/>
    <property type="molecule type" value="Genomic_DNA"/>
</dbReference>
<dbReference type="PANTHER" id="PTHR34468">
    <property type="entry name" value="MICROTUBULE-ASSOCIATED FUTSCH-LIKE PROTEIN"/>
    <property type="match status" value="1"/>
</dbReference>
<reference evidence="3" key="1">
    <citation type="submission" date="2022-12" db="EMBL/GenBank/DDBJ databases">
        <title>Draft genome assemblies for two species of Escallonia (Escalloniales).</title>
        <authorList>
            <person name="Chanderbali A."/>
            <person name="Dervinis C."/>
            <person name="Anghel I."/>
            <person name="Soltis D."/>
            <person name="Soltis P."/>
            <person name="Zapata F."/>
        </authorList>
    </citation>
    <scope>NUCLEOTIDE SEQUENCE</scope>
    <source>
        <strain evidence="3">UCBG64.0493</strain>
        <tissue evidence="3">Leaf</tissue>
    </source>
</reference>
<proteinExistence type="predicted"/>
<accession>A0AA89B563</accession>
<keyword evidence="4" id="KW-1185">Reference proteome</keyword>
<evidence type="ECO:0000313" key="4">
    <source>
        <dbReference type="Proteomes" id="UP001188597"/>
    </source>
</evidence>
<dbReference type="Proteomes" id="UP001188597">
    <property type="component" value="Unassembled WGS sequence"/>
</dbReference>
<dbReference type="PANTHER" id="PTHR34468:SF3">
    <property type="entry name" value="OS03G0288900 PROTEIN"/>
    <property type="match status" value="1"/>
</dbReference>
<evidence type="ECO:0000256" key="1">
    <source>
        <dbReference type="SAM" id="MobiDB-lite"/>
    </source>
</evidence>
<name>A0AA89B563_9ASTE</name>
<organism evidence="3 4">
    <name type="scientific">Escallonia herrerae</name>
    <dbReference type="NCBI Taxonomy" id="1293975"/>
    <lineage>
        <taxon>Eukaryota</taxon>
        <taxon>Viridiplantae</taxon>
        <taxon>Streptophyta</taxon>
        <taxon>Embryophyta</taxon>
        <taxon>Tracheophyta</taxon>
        <taxon>Spermatophyta</taxon>
        <taxon>Magnoliopsida</taxon>
        <taxon>eudicotyledons</taxon>
        <taxon>Gunneridae</taxon>
        <taxon>Pentapetalae</taxon>
        <taxon>asterids</taxon>
        <taxon>campanulids</taxon>
        <taxon>Escalloniales</taxon>
        <taxon>Escalloniaceae</taxon>
        <taxon>Escallonia</taxon>
    </lineage>
</organism>
<feature type="compositionally biased region" description="Polar residues" evidence="1">
    <location>
        <begin position="43"/>
        <end position="53"/>
    </location>
</feature>
<gene>
    <name evidence="3" type="ORF">RJ639_038694</name>
</gene>
<dbReference type="AlphaFoldDB" id="A0AA89B563"/>
<evidence type="ECO:0000256" key="2">
    <source>
        <dbReference type="SAM" id="Phobius"/>
    </source>
</evidence>